<dbReference type="PROSITE" id="PS51257">
    <property type="entry name" value="PROKAR_LIPOPROTEIN"/>
    <property type="match status" value="1"/>
</dbReference>
<feature type="compositionally biased region" description="Polar residues" evidence="1">
    <location>
        <begin position="1108"/>
        <end position="1118"/>
    </location>
</feature>
<feature type="domain" description="TNFR-Cys" evidence="2">
    <location>
        <begin position="2039"/>
        <end position="2070"/>
    </location>
</feature>
<dbReference type="SMART" id="SM00208">
    <property type="entry name" value="TNFR"/>
    <property type="match status" value="11"/>
</dbReference>
<feature type="domain" description="TNFR-Cys" evidence="2">
    <location>
        <begin position="1570"/>
        <end position="1601"/>
    </location>
</feature>
<dbReference type="EMBL" id="GQ422594">
    <property type="protein sequence ID" value="ACU83569.1"/>
    <property type="molecule type" value="Genomic_DNA"/>
</dbReference>
<evidence type="ECO:0000313" key="3">
    <source>
        <dbReference type="EMBL" id="ACU83569.1"/>
    </source>
</evidence>
<feature type="domain" description="TNFR-Cys" evidence="2">
    <location>
        <begin position="1325"/>
        <end position="1356"/>
    </location>
</feature>
<accession>D0E8K4</accession>
<feature type="region of interest" description="Disordered" evidence="1">
    <location>
        <begin position="1318"/>
        <end position="1338"/>
    </location>
</feature>
<dbReference type="Gene3D" id="2.10.50.10">
    <property type="entry name" value="Tumor Necrosis Factor Receptor, subunit A, domain 2"/>
    <property type="match status" value="16"/>
</dbReference>
<name>D0E8K4_UNCHF</name>
<feature type="domain" description="TNFR-Cys" evidence="2">
    <location>
        <begin position="1087"/>
        <end position="1118"/>
    </location>
</feature>
<gene>
    <name evidence="3" type="ORF">ALOHA_HF130_AEPn_1_25</name>
</gene>
<organism evidence="3">
    <name type="scientific">Uncultured bacterium HF130_AEPn_1</name>
    <dbReference type="NCBI Taxonomy" id="663362"/>
    <lineage>
        <taxon>Bacteria</taxon>
        <taxon>environmental samples</taxon>
    </lineage>
</organism>
<dbReference type="InterPro" id="IPR006150">
    <property type="entry name" value="Cys_repeat_1"/>
</dbReference>
<feature type="domain" description="TNFR-Cys" evidence="2">
    <location>
        <begin position="1181"/>
        <end position="1210"/>
    </location>
</feature>
<feature type="region of interest" description="Disordered" evidence="1">
    <location>
        <begin position="740"/>
        <end position="799"/>
    </location>
</feature>
<feature type="domain" description="TNFR-Cys" evidence="2">
    <location>
        <begin position="853"/>
        <end position="891"/>
    </location>
</feature>
<sequence length="2549" mass="272728">MRYKFFSISILILTMTLGCSDESRLKKDKQASICPELLENISQCKDITSSLSSDNCDASIEGMSKLDKEFLRLCNQKFQGSKDCKELESSCLSIIKVKEKEVVCKENERKDDQGKCVPKGEIKCPEGQELVDGKCKDKGGKNPEECPQDEVLISGACKKLSEACQKDEHLFGQICRKNLQDCKVKSGTGSKTWNETKKGFSDCKLKECSMGHHESKGECISSSRSCTIFQGEGLSIWEAQKGQWGKCMAYRCNKDNHIEDGKCEENIRGCGTNGKGKQFWEGSSWGKCSDEGCLLGHHKEGQKCMSDQRQCSVSGGLGISRFSNGSWGPCTEITCNFGHHLESGSCVLDRRDCKGPNAQNGVQEYINGSWTSCKKASCNANAHLENGKCVGNTISCKINNGEGVSLWKNGSQGPCQAIRCTSGHHLENNQCVPDQKECKALNGKGRQNWSGDSINGLWEQCLAYECAQGLHLENGYCLANVRECDFNGRKGSQIWNKQWGECLGISCNEGQWLSGNSCLDCPKGSFCSQGLKTECPAGSFQSSKGESTCYKCPKSLFQPQTGKSTCLACPSGKTANAKQDFCEAPCPSGEISLDGKCSPCPKGSSCEDGHQALCPIGSYQSSAGSSICNECPSGSYQDEYGKDHCKACPDSSFQFASGQSSCLSCEKGLVSRDRSQCTPASSLPDPCKKDGQYYDGKSGTCLECPKGHKCEFSQIFECPPGTFQDKNGEDSCSKCPEGSYQDESGKGQCKKAPANSVPSTSANGPEGQTGGQSSGIGGSSTGVSGGTGNGSGGAGPGTSPTGNNSFTCNPGYFKNGDSCSKCPKGHECENNQKAICPPGSYQAGSDKNVCLPCPSGSFQFLSGQSSCLSCDKGSVNSQRTHCSPNSSSVKCDPGKYFNGQSCSECSPGSQCQDNKAFECPPGKFQANAGASTCIACPKGTYQEKVGQASCDNVPTNGNVSNGGSSFSCKDGSYKEAKQCLDCPKGHKCEKSSKVECPPGSFQANASQSECLSCGQGEAQFSSGASACFSCKSGKAGPDRTQCLDDSSSSTTTKDLCNKDGQYYDGDKGQCGTCPKGFRCEFGQKVECPPGSFQDSSGEKACKKCQAGSYQDKSGQDSCKQVPKDSVPGPGNESFVCKDGLYEKNGSCQKCPSGSECKDGKKKICRPGTFFDPSSGGSCKACPSGTYQFGSGELQCLQCKNGNVSSDRSQCIPKSNSITCNNPGKYFDGQACSNCPKGHQCNNGKIFECPPGTFQSNKSAERCISCPTGTYQDLAGQSICKNLPSNSDQSSDSSGFVCKKGSFEQNGKCVNCPRGNRCKDGKKEACPPGTFQSSSGKEECTSCPSSTSQASSGSLSCDPCKNGKVSSDKTQCLVDSQGPNAVCKPGQYWGNSQCSPCPKGHQCNNDQAQACPPGSFQASSGSSRCQSCPSGEYQSEAGKSYCENPPDNSTVNPDNDSFLCKNGYFEVSDACSKCPKGHYCKDGKKAPCSPGEFQINEGTSSCETCPKGSFQSEKGKDSCLKCRDGELSADQSQCIPKGITCPSGSFYNYYKKECSDCPSGSKCETGKIELCPPGSYQDLEGSIDCKKCPSGTYQDLPGAKSCKALPSGSSSNDGVSVKCRDGLFFDGKSCNSCPKGHICNDGRKFQCPAGSYQPREGGKSCLKCDQGQQYQSFPGRSSCDICQDGKVSSDRKRCEPTSAKSCKVRGTYFINGQCLACPKGYRCKEGLLEECPAGTYSPISGQETCRSCPKGEYQDRAGSSSCKVCQGNIKLNSKKLPTACERVSCPDGKYYSQSLCQNCPPGNYCKNNTKFKCPQSRYQPEEGKSECIDLPEGAVSGNGSSFVCTIGKYPDLKTKKCMDCYPGFKCNGRSYDVCPKGRYQDESGQSTCKPCPSGKYQKYVGQTKCHECLGTVKNNGQSCEPKFPNKCTPGKYYNGSSCVNCPKGHKCNLGVKEPCEPGNFQDKEGQSSCTRCGQDEYQDRSAANYCKKCLGTPSKERDACQTPEVCDPGEIFPPGGPFTKASCTKCPVGNECSQGYPKPCDIGTYQDQKGSTSCKPCKKGTYINSKGNTSCKNCFAFDISKAGKFYQDTEGQSVCKAIPDNALPKGNYEDFKCKDGYYRNGDRCEICPAGSYCKSDAQAPKKCPAGTYAPNRGACSCIPCNKQLLSVSKICDIASVSTTRSNTFYQDKEGQTSCKPIPANSRTKVDLTDFICFDGWKQNSNKTLCEVCTQGFYCSSNTQYACDPGRYVYPSKFPNKGGGESINDCKLCNAGSYCLNSQAFQCPKGSYSNCKGACACIPCNKQGCSERPSSACDYGKLANLYSPASLGDKKYQNFTGQNMCKDLPSPNGKEVRPGRASFSCKPGYYSSYGSKPTDTDSCRLCPKGYYCNEGYIYRCQDGLYIDKEGASSSSDCRPCPKGNKCPGGRKYACGAREYQSQTGQSDCIKCPSRSSAIDDNGQAVSSLGVGCDNDIELNISSCVIDDITTGDGTFNSTGSRDPKRDNLINYKWKMTVQNNGVQNASIYYSVGLSDPAETTASFNKYFTERWFKKD</sequence>
<feature type="domain" description="TNFR-Cys" evidence="2">
    <location>
        <begin position="1730"/>
        <end position="1764"/>
    </location>
</feature>
<feature type="domain" description="TNFR-Cys" evidence="2">
    <location>
        <begin position="718"/>
        <end position="749"/>
    </location>
</feature>
<feature type="domain" description="TNFR-Cys" evidence="2">
    <location>
        <begin position="1248"/>
        <end position="1279"/>
    </location>
</feature>
<dbReference type="InterPro" id="IPR001368">
    <property type="entry name" value="TNFR/NGFR_Cys_rich_reg"/>
</dbReference>
<dbReference type="InterPro" id="IPR011641">
    <property type="entry name" value="Tyr-kin_ephrin_A/B_rcpt-like"/>
</dbReference>
<evidence type="ECO:0000256" key="1">
    <source>
        <dbReference type="SAM" id="MobiDB-lite"/>
    </source>
</evidence>
<dbReference type="SMART" id="SM01411">
    <property type="entry name" value="Ephrin_rec_like"/>
    <property type="match status" value="30"/>
</dbReference>
<dbReference type="SUPFAM" id="SSF57184">
    <property type="entry name" value="Growth factor receptor domain"/>
    <property type="match status" value="10"/>
</dbReference>
<protein>
    <recommendedName>
        <fullName evidence="2">TNFR-Cys domain-containing protein</fullName>
    </recommendedName>
</protein>
<feature type="region of interest" description="Disordered" evidence="1">
    <location>
        <begin position="1108"/>
        <end position="1127"/>
    </location>
</feature>
<dbReference type="PANTHER" id="PTHR46967">
    <property type="entry name" value="INSULIN-LIKE GROWTH FACTOR BINDING PROTEIN,N-TERMINAL"/>
    <property type="match status" value="1"/>
</dbReference>
<feature type="domain" description="TNFR-Cys" evidence="2">
    <location>
        <begin position="1873"/>
        <end position="1904"/>
    </location>
</feature>
<evidence type="ECO:0000259" key="2">
    <source>
        <dbReference type="SMART" id="SM00208"/>
    </source>
</evidence>
<dbReference type="InterPro" id="IPR009030">
    <property type="entry name" value="Growth_fac_rcpt_cys_sf"/>
</dbReference>
<feature type="non-terminal residue" evidence="3">
    <location>
        <position position="2549"/>
    </location>
</feature>
<dbReference type="Pfam" id="PF07699">
    <property type="entry name" value="Ephrin_rec_like"/>
    <property type="match status" value="6"/>
</dbReference>
<proteinExistence type="predicted"/>
<dbReference type="SMART" id="SM00289">
    <property type="entry name" value="WR1"/>
    <property type="match status" value="7"/>
</dbReference>
<reference evidence="3" key="1">
    <citation type="journal article" date="2010" name="Environ. Microbiol.">
        <title>Widespread known and novel phosphonate utilization pathways in marine bacteria revealed by functional screening and metagenomic analyses.</title>
        <authorList>
            <person name="Martinez A."/>
            <person name="Tyson G.W."/>
            <person name="DeLong E.F."/>
        </authorList>
    </citation>
    <scope>NUCLEOTIDE SEQUENCE</scope>
</reference>
<feature type="compositionally biased region" description="Gly residues" evidence="1">
    <location>
        <begin position="767"/>
        <end position="796"/>
    </location>
</feature>
<feature type="domain" description="TNFR-Cys" evidence="2">
    <location>
        <begin position="1410"/>
        <end position="1441"/>
    </location>
</feature>
<dbReference type="PANTHER" id="PTHR46967:SF1">
    <property type="entry name" value="KERATIN-ASSOCIATED PROTEIN 16-1-LIKE"/>
    <property type="match status" value="1"/>
</dbReference>